<accession>A0AAU9LZK7</accession>
<dbReference type="Proteomes" id="UP001157418">
    <property type="component" value="Unassembled WGS sequence"/>
</dbReference>
<organism evidence="1 2">
    <name type="scientific">Lactuca virosa</name>
    <dbReference type="NCBI Taxonomy" id="75947"/>
    <lineage>
        <taxon>Eukaryota</taxon>
        <taxon>Viridiplantae</taxon>
        <taxon>Streptophyta</taxon>
        <taxon>Embryophyta</taxon>
        <taxon>Tracheophyta</taxon>
        <taxon>Spermatophyta</taxon>
        <taxon>Magnoliopsida</taxon>
        <taxon>eudicotyledons</taxon>
        <taxon>Gunneridae</taxon>
        <taxon>Pentapetalae</taxon>
        <taxon>asterids</taxon>
        <taxon>campanulids</taxon>
        <taxon>Asterales</taxon>
        <taxon>Asteraceae</taxon>
        <taxon>Cichorioideae</taxon>
        <taxon>Cichorieae</taxon>
        <taxon>Lactucinae</taxon>
        <taxon>Lactuca</taxon>
    </lineage>
</organism>
<name>A0AAU9LZK7_9ASTR</name>
<sequence>MQSTESDKEISKLPEKRKKISFKIGGGKNETDMTFGVDLKSGICNWGRRISCQIYDVDRDSYIVTGDKFDWLTSFDLCRFCLRLK</sequence>
<comment type="caution">
    <text evidence="1">The sequence shown here is derived from an EMBL/GenBank/DDBJ whole genome shotgun (WGS) entry which is preliminary data.</text>
</comment>
<reference evidence="1 2" key="1">
    <citation type="submission" date="2022-01" db="EMBL/GenBank/DDBJ databases">
        <authorList>
            <person name="Xiong W."/>
            <person name="Schranz E."/>
        </authorList>
    </citation>
    <scope>NUCLEOTIDE SEQUENCE [LARGE SCALE GENOMIC DNA]</scope>
</reference>
<protein>
    <submittedName>
        <fullName evidence="1">Uncharacterized protein</fullName>
    </submittedName>
</protein>
<gene>
    <name evidence="1" type="ORF">LVIROSA_LOCUS3007</name>
</gene>
<proteinExistence type="predicted"/>
<evidence type="ECO:0000313" key="1">
    <source>
        <dbReference type="EMBL" id="CAH1415140.1"/>
    </source>
</evidence>
<evidence type="ECO:0000313" key="2">
    <source>
        <dbReference type="Proteomes" id="UP001157418"/>
    </source>
</evidence>
<keyword evidence="2" id="KW-1185">Reference proteome</keyword>
<dbReference type="EMBL" id="CAKMRJ010000001">
    <property type="protein sequence ID" value="CAH1415140.1"/>
    <property type="molecule type" value="Genomic_DNA"/>
</dbReference>
<dbReference type="AlphaFoldDB" id="A0AAU9LZK7"/>